<organism evidence="1 2">
    <name type="scientific">Gaetbulibacter aquiaggeris</name>
    <dbReference type="NCBI Taxonomy" id="1735373"/>
    <lineage>
        <taxon>Bacteria</taxon>
        <taxon>Pseudomonadati</taxon>
        <taxon>Bacteroidota</taxon>
        <taxon>Flavobacteriia</taxon>
        <taxon>Flavobacteriales</taxon>
        <taxon>Flavobacteriaceae</taxon>
        <taxon>Gaetbulibacter</taxon>
    </lineage>
</organism>
<accession>A0ABW7MJV7</accession>
<keyword evidence="2" id="KW-1185">Reference proteome</keyword>
<sequence>MDNEQIEQLRASIKELIASLQSVKYLMWEEELEDFEYYESFIITDQTNKEVCFSILDRLSLIEKRLLKRNKQ</sequence>
<dbReference type="Proteomes" id="UP001610104">
    <property type="component" value="Unassembled WGS sequence"/>
</dbReference>
<evidence type="ECO:0000313" key="1">
    <source>
        <dbReference type="EMBL" id="MFH6767111.1"/>
    </source>
</evidence>
<reference evidence="1 2" key="1">
    <citation type="submission" date="2024-02" db="EMBL/GenBank/DDBJ databases">
        <title>A Gaetbulibacter species isolated from tidal flats and genomic insights of their niches.</title>
        <authorList>
            <person name="Ye Y."/>
        </authorList>
    </citation>
    <scope>NUCLEOTIDE SEQUENCE [LARGE SCALE GENOMIC DNA]</scope>
    <source>
        <strain evidence="1 2">KEM-8</strain>
    </source>
</reference>
<proteinExistence type="predicted"/>
<gene>
    <name evidence="1" type="ORF">V8G56_00065</name>
</gene>
<protein>
    <submittedName>
        <fullName evidence="1">Uncharacterized protein</fullName>
    </submittedName>
</protein>
<dbReference type="EMBL" id="JBAWKC010000001">
    <property type="protein sequence ID" value="MFH6767111.1"/>
    <property type="molecule type" value="Genomic_DNA"/>
</dbReference>
<comment type="caution">
    <text evidence="1">The sequence shown here is derived from an EMBL/GenBank/DDBJ whole genome shotgun (WGS) entry which is preliminary data.</text>
</comment>
<dbReference type="RefSeq" id="WP_395436388.1">
    <property type="nucleotide sequence ID" value="NZ_JBAWKC010000001.1"/>
</dbReference>
<name>A0ABW7MJV7_9FLAO</name>
<evidence type="ECO:0000313" key="2">
    <source>
        <dbReference type="Proteomes" id="UP001610104"/>
    </source>
</evidence>